<sequence>MGRLIALLAVLAFAATAAEAGTPARVASLGLCTDELVLLLAEPNQLVSVSFLGHDLRETPLATKAQGLHSNDGRFSSVAHLKPDLVITGGAVNRFARELAEQTGTHVVDVPPPLTLAELRNNIRTVAAALGHPARGAALIAWMETKLGSAPANAHDALMVVAGGLTPDVHSIAAELLAHAGIRQMVMPSSRVTLEGLVATPPPLLILSRYRADQFSLPQDWLGTATRLSGRTPAYVDGRLWSCPGPLAAADVARLRAEITQ</sequence>
<dbReference type="Proteomes" id="UP000276029">
    <property type="component" value="Unassembled WGS sequence"/>
</dbReference>
<keyword evidence="1" id="KW-0732">Signal</keyword>
<dbReference type="Gene3D" id="3.40.50.1980">
    <property type="entry name" value="Nitrogenase molybdenum iron protein domain"/>
    <property type="match status" value="1"/>
</dbReference>
<evidence type="ECO:0000256" key="1">
    <source>
        <dbReference type="SAM" id="SignalP"/>
    </source>
</evidence>
<proteinExistence type="predicted"/>
<keyword evidence="4" id="KW-1185">Reference proteome</keyword>
<dbReference type="RefSeq" id="WP_121048919.1">
    <property type="nucleotide sequence ID" value="NZ_AP018711.1"/>
</dbReference>
<evidence type="ECO:0000313" key="3">
    <source>
        <dbReference type="EMBL" id="RKS92022.1"/>
    </source>
</evidence>
<reference evidence="3 4" key="1">
    <citation type="submission" date="2018-10" db="EMBL/GenBank/DDBJ databases">
        <title>Genomic Encyclopedia of Type Strains, Phase IV (KMG-IV): sequencing the most valuable type-strain genomes for metagenomic binning, comparative biology and taxonomic classification.</title>
        <authorList>
            <person name="Goeker M."/>
        </authorList>
    </citation>
    <scope>NUCLEOTIDE SEQUENCE [LARGE SCALE GENOMIC DNA]</scope>
    <source>
        <strain evidence="3 4">DSM 19791</strain>
    </source>
</reference>
<comment type="caution">
    <text evidence="3">The sequence shown here is derived from an EMBL/GenBank/DDBJ whole genome shotgun (WGS) entry which is preliminary data.</text>
</comment>
<dbReference type="CDD" id="cd00636">
    <property type="entry name" value="TroA-like"/>
    <property type="match status" value="1"/>
</dbReference>
<feature type="signal peptide" evidence="1">
    <location>
        <begin position="1"/>
        <end position="20"/>
    </location>
</feature>
<dbReference type="InterPro" id="IPR050902">
    <property type="entry name" value="ABC_Transporter_SBP"/>
</dbReference>
<protein>
    <submittedName>
        <fullName evidence="3">Iron complex transport system substrate-binding protein</fullName>
    </submittedName>
</protein>
<gene>
    <name evidence="3" type="ORF">DFR51_1598</name>
</gene>
<feature type="domain" description="Fe/B12 periplasmic-binding" evidence="2">
    <location>
        <begin position="26"/>
        <end position="148"/>
    </location>
</feature>
<evidence type="ECO:0000259" key="2">
    <source>
        <dbReference type="Pfam" id="PF01497"/>
    </source>
</evidence>
<accession>A0ABX9T3M6</accession>
<dbReference type="Pfam" id="PF01497">
    <property type="entry name" value="Peripla_BP_2"/>
    <property type="match status" value="1"/>
</dbReference>
<dbReference type="EMBL" id="RBWX01000007">
    <property type="protein sequence ID" value="RKS92022.1"/>
    <property type="molecule type" value="Genomic_DNA"/>
</dbReference>
<organism evidence="3 4">
    <name type="scientific">Sphingosinicella microcystinivorans</name>
    <dbReference type="NCBI Taxonomy" id="335406"/>
    <lineage>
        <taxon>Bacteria</taxon>
        <taxon>Pseudomonadati</taxon>
        <taxon>Pseudomonadota</taxon>
        <taxon>Alphaproteobacteria</taxon>
        <taxon>Sphingomonadales</taxon>
        <taxon>Sphingosinicellaceae</taxon>
        <taxon>Sphingosinicella</taxon>
    </lineage>
</organism>
<dbReference type="SUPFAM" id="SSF53807">
    <property type="entry name" value="Helical backbone' metal receptor"/>
    <property type="match status" value="1"/>
</dbReference>
<feature type="chain" id="PRO_5046013341" evidence="1">
    <location>
        <begin position="21"/>
        <end position="261"/>
    </location>
</feature>
<dbReference type="PANTHER" id="PTHR30535:SF34">
    <property type="entry name" value="MOLYBDATE-BINDING PROTEIN MOLA"/>
    <property type="match status" value="1"/>
</dbReference>
<evidence type="ECO:0000313" key="4">
    <source>
        <dbReference type="Proteomes" id="UP000276029"/>
    </source>
</evidence>
<dbReference type="InterPro" id="IPR002491">
    <property type="entry name" value="ABC_transptr_periplasmic_BD"/>
</dbReference>
<name>A0ABX9T3M6_SPHMI</name>
<dbReference type="PANTHER" id="PTHR30535">
    <property type="entry name" value="VITAMIN B12-BINDING PROTEIN"/>
    <property type="match status" value="1"/>
</dbReference>